<name>A0A401SY38_CHIPU</name>
<reference evidence="3 4" key="1">
    <citation type="journal article" date="2018" name="Nat. Ecol. Evol.">
        <title>Shark genomes provide insights into elasmobranch evolution and the origin of vertebrates.</title>
        <authorList>
            <person name="Hara Y"/>
            <person name="Yamaguchi K"/>
            <person name="Onimaru K"/>
            <person name="Kadota M"/>
            <person name="Koyanagi M"/>
            <person name="Keeley SD"/>
            <person name="Tatsumi K"/>
            <person name="Tanaka K"/>
            <person name="Motone F"/>
            <person name="Kageyama Y"/>
            <person name="Nozu R"/>
            <person name="Adachi N"/>
            <person name="Nishimura O"/>
            <person name="Nakagawa R"/>
            <person name="Tanegashima C"/>
            <person name="Kiyatake I"/>
            <person name="Matsumoto R"/>
            <person name="Murakumo K"/>
            <person name="Nishida K"/>
            <person name="Terakita A"/>
            <person name="Kuratani S"/>
            <person name="Sato K"/>
            <person name="Hyodo S Kuraku.S."/>
        </authorList>
    </citation>
    <scope>NUCLEOTIDE SEQUENCE [LARGE SCALE GENOMIC DNA]</scope>
</reference>
<evidence type="ECO:0000313" key="3">
    <source>
        <dbReference type="EMBL" id="GCC35319.1"/>
    </source>
</evidence>
<dbReference type="OMA" id="DIPPVHH"/>
<accession>A0A401SY38</accession>
<dbReference type="AlphaFoldDB" id="A0A401SY38"/>
<protein>
    <submittedName>
        <fullName evidence="3">Uncharacterized protein</fullName>
    </submittedName>
</protein>
<evidence type="ECO:0000256" key="2">
    <source>
        <dbReference type="SAM" id="MobiDB-lite"/>
    </source>
</evidence>
<feature type="coiled-coil region" evidence="1">
    <location>
        <begin position="174"/>
        <end position="208"/>
    </location>
</feature>
<keyword evidence="4" id="KW-1185">Reference proteome</keyword>
<gene>
    <name evidence="3" type="ORF">chiPu_0013802</name>
</gene>
<dbReference type="OrthoDB" id="9986859at2759"/>
<feature type="coiled-coil region" evidence="1">
    <location>
        <begin position="9"/>
        <end position="50"/>
    </location>
</feature>
<evidence type="ECO:0000313" key="4">
    <source>
        <dbReference type="Proteomes" id="UP000287033"/>
    </source>
</evidence>
<feature type="region of interest" description="Disordered" evidence="2">
    <location>
        <begin position="136"/>
        <end position="162"/>
    </location>
</feature>
<proteinExistence type="predicted"/>
<dbReference type="EMBL" id="BEZZ01000685">
    <property type="protein sequence ID" value="GCC35319.1"/>
    <property type="molecule type" value="Genomic_DNA"/>
</dbReference>
<sequence>MDMPPVHRCMQLFAENEHIQRKLKKLRLKNEQLERELSEVQGKLQMQQLMRDFVTTRDAQIQTEPQPWHKGGVKEGTVSKADERSNRLLQMYNALQKRYEKEIKTNKEQSEIISNLTMNIHELELQLVTSKQRIQQLEHSPTVRRRRTPTPEHGTTSLKHQSDGKRCCSPDCIHTELLLEIERLQKDKNKLIKERRNLKNELAGLDKGFFEEIEDLKYALQESAKLNKEYEKCLRTMCEKCGLPFPETLCPVTTK</sequence>
<keyword evidence="1" id="KW-0175">Coiled coil</keyword>
<evidence type="ECO:0000256" key="1">
    <source>
        <dbReference type="SAM" id="Coils"/>
    </source>
</evidence>
<dbReference type="Proteomes" id="UP000287033">
    <property type="component" value="Unassembled WGS sequence"/>
</dbReference>
<comment type="caution">
    <text evidence="3">The sequence shown here is derived from an EMBL/GenBank/DDBJ whole genome shotgun (WGS) entry which is preliminary data.</text>
</comment>
<organism evidence="3 4">
    <name type="scientific">Chiloscyllium punctatum</name>
    <name type="common">Brownbanded bambooshark</name>
    <name type="synonym">Hemiscyllium punctatum</name>
    <dbReference type="NCBI Taxonomy" id="137246"/>
    <lineage>
        <taxon>Eukaryota</taxon>
        <taxon>Metazoa</taxon>
        <taxon>Chordata</taxon>
        <taxon>Craniata</taxon>
        <taxon>Vertebrata</taxon>
        <taxon>Chondrichthyes</taxon>
        <taxon>Elasmobranchii</taxon>
        <taxon>Galeomorphii</taxon>
        <taxon>Galeoidea</taxon>
        <taxon>Orectolobiformes</taxon>
        <taxon>Hemiscylliidae</taxon>
        <taxon>Chiloscyllium</taxon>
    </lineage>
</organism>